<sequence length="58" mass="6287">MNARKKGSVPQTHLTPDLPPAVEVPDLPLKPAPKDRPAPRVGRGDESRTRRPGRDGTP</sequence>
<proteinExistence type="predicted"/>
<dbReference type="AlphaFoldDB" id="A0A1M7NZP9"/>
<reference evidence="2 3" key="1">
    <citation type="submission" date="2016-11" db="EMBL/GenBank/DDBJ databases">
        <authorList>
            <person name="Jaros S."/>
            <person name="Januszkiewicz K."/>
            <person name="Wedrychowicz H."/>
        </authorList>
    </citation>
    <scope>NUCLEOTIDE SEQUENCE [LARGE SCALE GENOMIC DNA]</scope>
    <source>
        <strain evidence="2 3">CGMCC 4.2025</strain>
    </source>
</reference>
<dbReference type="RefSeq" id="WP_159450302.1">
    <property type="nucleotide sequence ID" value="NZ_FRBI01000020.1"/>
</dbReference>
<dbReference type="Proteomes" id="UP000184111">
    <property type="component" value="Unassembled WGS sequence"/>
</dbReference>
<accession>A0A1M7NZP9</accession>
<dbReference type="EMBL" id="FRBI01000020">
    <property type="protein sequence ID" value="SHN09149.1"/>
    <property type="molecule type" value="Genomic_DNA"/>
</dbReference>
<protein>
    <submittedName>
        <fullName evidence="2">Uncharacterized protein</fullName>
    </submittedName>
</protein>
<gene>
    <name evidence="2" type="ORF">SAMN05216499_12058</name>
</gene>
<evidence type="ECO:0000256" key="1">
    <source>
        <dbReference type="SAM" id="MobiDB-lite"/>
    </source>
</evidence>
<name>A0A1M7NZP9_9ACTN</name>
<keyword evidence="3" id="KW-1185">Reference proteome</keyword>
<organism evidence="2 3">
    <name type="scientific">Actinacidiphila paucisporea</name>
    <dbReference type="NCBI Taxonomy" id="310782"/>
    <lineage>
        <taxon>Bacteria</taxon>
        <taxon>Bacillati</taxon>
        <taxon>Actinomycetota</taxon>
        <taxon>Actinomycetes</taxon>
        <taxon>Kitasatosporales</taxon>
        <taxon>Streptomycetaceae</taxon>
        <taxon>Actinacidiphila</taxon>
    </lineage>
</organism>
<evidence type="ECO:0000313" key="3">
    <source>
        <dbReference type="Proteomes" id="UP000184111"/>
    </source>
</evidence>
<feature type="compositionally biased region" description="Basic and acidic residues" evidence="1">
    <location>
        <begin position="32"/>
        <end position="58"/>
    </location>
</feature>
<feature type="region of interest" description="Disordered" evidence="1">
    <location>
        <begin position="1"/>
        <end position="58"/>
    </location>
</feature>
<evidence type="ECO:0000313" key="2">
    <source>
        <dbReference type="EMBL" id="SHN09149.1"/>
    </source>
</evidence>